<dbReference type="EMBL" id="FOWD01000040">
    <property type="protein sequence ID" value="SFO56648.1"/>
    <property type="molecule type" value="Genomic_DNA"/>
</dbReference>
<feature type="domain" description="AAA+ ATPase" evidence="1">
    <location>
        <begin position="26"/>
        <end position="178"/>
    </location>
</feature>
<sequence>MLDFNHIVGHEQIIEHLKTAIRTGKISHAYLLAGEDGSGKNMLANAFAMALQCEQIRQGNIGDAAEVKACGICKSCIQAASDNHPDIIRITHEKASIGIDDIRIQLNNDIQIKPYSSPYKIYIIDEAEKLTEQAQNALLKTIEEPPQYGIILLLTNNLNSLLPTILSRCVTLHLKPIDSELMIKYLMEYYQIPDYQAELSTVFAQGNLGRAIQYSSSEEFAEMKKNVLHLLKYIDDMELYEIIDGLKKISENKAQVFDYIDLMILWYRDVLLFKVTNDPNLLIYKSEFQDISKQANKRSYEGIEKIIAAMEKAKVRLNANVNFDLTMELMLLTIKENGND</sequence>
<dbReference type="Proteomes" id="UP000198806">
    <property type="component" value="Unassembled WGS sequence"/>
</dbReference>
<dbReference type="PANTHER" id="PTHR11669:SF8">
    <property type="entry name" value="DNA POLYMERASE III SUBUNIT DELTA"/>
    <property type="match status" value="1"/>
</dbReference>
<dbReference type="InterPro" id="IPR003593">
    <property type="entry name" value="AAA+_ATPase"/>
</dbReference>
<evidence type="ECO:0000313" key="2">
    <source>
        <dbReference type="EMBL" id="SFO56648.1"/>
    </source>
</evidence>
<protein>
    <submittedName>
        <fullName evidence="2">DNA polymerase-3 subunit delta</fullName>
    </submittedName>
</protein>
<dbReference type="InterPro" id="IPR050238">
    <property type="entry name" value="DNA_Rep/Repair_Clamp_Loader"/>
</dbReference>
<dbReference type="NCBIfam" id="TIGR00678">
    <property type="entry name" value="holB"/>
    <property type="match status" value="1"/>
</dbReference>
<dbReference type="SMART" id="SM00382">
    <property type="entry name" value="AAA"/>
    <property type="match status" value="1"/>
</dbReference>
<evidence type="ECO:0000313" key="3">
    <source>
        <dbReference type="Proteomes" id="UP000198806"/>
    </source>
</evidence>
<proteinExistence type="predicted"/>
<keyword evidence="3" id="KW-1185">Reference proteome</keyword>
<dbReference type="InterPro" id="IPR004622">
    <property type="entry name" value="DNA_pol_HolB"/>
</dbReference>
<dbReference type="GO" id="GO:0003887">
    <property type="term" value="F:DNA-directed DNA polymerase activity"/>
    <property type="evidence" value="ECO:0007669"/>
    <property type="project" value="InterPro"/>
</dbReference>
<dbReference type="SUPFAM" id="SSF52540">
    <property type="entry name" value="P-loop containing nucleoside triphosphate hydrolases"/>
    <property type="match status" value="1"/>
</dbReference>
<dbReference type="InterPro" id="IPR027417">
    <property type="entry name" value="P-loop_NTPase"/>
</dbReference>
<dbReference type="AlphaFoldDB" id="A0A1I5I7K8"/>
<accession>A0A1I5I7K8</accession>
<gene>
    <name evidence="2" type="ORF">SAMN04489757_14034</name>
</gene>
<dbReference type="PANTHER" id="PTHR11669">
    <property type="entry name" value="REPLICATION FACTOR C / DNA POLYMERASE III GAMMA-TAU SUBUNIT"/>
    <property type="match status" value="1"/>
</dbReference>
<dbReference type="RefSeq" id="WP_091688226.1">
    <property type="nucleotide sequence ID" value="NZ_BAABFM010000009.1"/>
</dbReference>
<reference evidence="2 3" key="1">
    <citation type="submission" date="2016-10" db="EMBL/GenBank/DDBJ databases">
        <authorList>
            <person name="de Groot N.N."/>
        </authorList>
    </citation>
    <scope>NUCLEOTIDE SEQUENCE [LARGE SCALE GENOMIC DNA]</scope>
    <source>
        <strain evidence="2 3">DSM 1283</strain>
    </source>
</reference>
<organism evidence="2 3">
    <name type="scientific">Anaerocolumna aminovalerica</name>
    <dbReference type="NCBI Taxonomy" id="1527"/>
    <lineage>
        <taxon>Bacteria</taxon>
        <taxon>Bacillati</taxon>
        <taxon>Bacillota</taxon>
        <taxon>Clostridia</taxon>
        <taxon>Lachnospirales</taxon>
        <taxon>Lachnospiraceae</taxon>
        <taxon>Anaerocolumna</taxon>
    </lineage>
</organism>
<dbReference type="GO" id="GO:0006261">
    <property type="term" value="P:DNA-templated DNA replication"/>
    <property type="evidence" value="ECO:0007669"/>
    <property type="project" value="TreeGrafter"/>
</dbReference>
<dbReference type="STRING" id="1527.SAMN04489757_14034"/>
<dbReference type="GO" id="GO:0008408">
    <property type="term" value="F:3'-5' exonuclease activity"/>
    <property type="evidence" value="ECO:0007669"/>
    <property type="project" value="InterPro"/>
</dbReference>
<dbReference type="Pfam" id="PF13177">
    <property type="entry name" value="DNA_pol3_delta2"/>
    <property type="match status" value="1"/>
</dbReference>
<dbReference type="OrthoDB" id="9810148at2"/>
<dbReference type="Gene3D" id="3.40.50.300">
    <property type="entry name" value="P-loop containing nucleotide triphosphate hydrolases"/>
    <property type="match status" value="1"/>
</dbReference>
<name>A0A1I5I7K8_9FIRM</name>
<evidence type="ECO:0000259" key="1">
    <source>
        <dbReference type="SMART" id="SM00382"/>
    </source>
</evidence>